<dbReference type="AlphaFoldDB" id="A0A5N5SU08"/>
<accession>A0A5N5SU08</accession>
<gene>
    <name evidence="2" type="ORF">Anas_08116</name>
</gene>
<dbReference type="PANTHER" id="PTHR20948">
    <property type="entry name" value="TRANSMEMBRANE PROTEIN 164"/>
    <property type="match status" value="1"/>
</dbReference>
<organism evidence="2 3">
    <name type="scientific">Armadillidium nasatum</name>
    <dbReference type="NCBI Taxonomy" id="96803"/>
    <lineage>
        <taxon>Eukaryota</taxon>
        <taxon>Metazoa</taxon>
        <taxon>Ecdysozoa</taxon>
        <taxon>Arthropoda</taxon>
        <taxon>Crustacea</taxon>
        <taxon>Multicrustacea</taxon>
        <taxon>Malacostraca</taxon>
        <taxon>Eumalacostraca</taxon>
        <taxon>Peracarida</taxon>
        <taxon>Isopoda</taxon>
        <taxon>Oniscidea</taxon>
        <taxon>Crinocheta</taxon>
        <taxon>Armadillidiidae</taxon>
        <taxon>Armadillidium</taxon>
    </lineage>
</organism>
<comment type="caution">
    <text evidence="2">The sequence shown here is derived from an EMBL/GenBank/DDBJ whole genome shotgun (WGS) entry which is preliminary data.</text>
</comment>
<dbReference type="PANTHER" id="PTHR20948:SF2">
    <property type="entry name" value="TRANSMEMBRANE PROTEIN 164"/>
    <property type="match status" value="1"/>
</dbReference>
<protein>
    <recommendedName>
        <fullName evidence="4">Transmembrane protein</fullName>
    </recommendedName>
</protein>
<feature type="region of interest" description="Disordered" evidence="1">
    <location>
        <begin position="114"/>
        <end position="143"/>
    </location>
</feature>
<dbReference type="InterPro" id="IPR026508">
    <property type="entry name" value="TMEM164"/>
</dbReference>
<reference evidence="2 3" key="1">
    <citation type="journal article" date="2019" name="PLoS Biol.">
        <title>Sex chromosomes control vertical transmission of feminizing Wolbachia symbionts in an isopod.</title>
        <authorList>
            <person name="Becking T."/>
            <person name="Chebbi M.A."/>
            <person name="Giraud I."/>
            <person name="Moumen B."/>
            <person name="Laverre T."/>
            <person name="Caubet Y."/>
            <person name="Peccoud J."/>
            <person name="Gilbert C."/>
            <person name="Cordaux R."/>
        </authorList>
    </citation>
    <scope>NUCLEOTIDE SEQUENCE [LARGE SCALE GENOMIC DNA]</scope>
    <source>
        <strain evidence="2">ANa2</strain>
        <tissue evidence="2">Whole body excluding digestive tract and cuticle</tissue>
    </source>
</reference>
<evidence type="ECO:0000313" key="3">
    <source>
        <dbReference type="Proteomes" id="UP000326759"/>
    </source>
</evidence>
<dbReference type="EMBL" id="SEYY01020199">
    <property type="protein sequence ID" value="KAB7497497.1"/>
    <property type="molecule type" value="Genomic_DNA"/>
</dbReference>
<dbReference type="OrthoDB" id="17328at2759"/>
<evidence type="ECO:0000256" key="1">
    <source>
        <dbReference type="SAM" id="MobiDB-lite"/>
    </source>
</evidence>
<proteinExistence type="predicted"/>
<dbReference type="Proteomes" id="UP000326759">
    <property type="component" value="Unassembled WGS sequence"/>
</dbReference>
<evidence type="ECO:0008006" key="4">
    <source>
        <dbReference type="Google" id="ProtNLM"/>
    </source>
</evidence>
<name>A0A5N5SU08_9CRUS</name>
<feature type="compositionally biased region" description="Basic residues" evidence="1">
    <location>
        <begin position="114"/>
        <end position="125"/>
    </location>
</feature>
<evidence type="ECO:0000313" key="2">
    <source>
        <dbReference type="EMBL" id="KAB7497497.1"/>
    </source>
</evidence>
<feature type="compositionally biased region" description="Basic and acidic residues" evidence="1">
    <location>
        <begin position="126"/>
        <end position="143"/>
    </location>
</feature>
<keyword evidence="3" id="KW-1185">Reference proteome</keyword>
<dbReference type="Pfam" id="PF14808">
    <property type="entry name" value="TMEM164"/>
    <property type="match status" value="1"/>
</dbReference>
<sequence>MSLGIQLIYHFIPLQLIGLITQVNLNNMLCPAISDPFYGPNYRVAAVVHQSLCIPFVAKAFCFIADFFITKFGPTKVKDNLQTDVTMSAYESYISTHHPPATPTRLLHAQNHRNGVHSHHLHRRTKSESIPEVKEDPLGIHEE</sequence>